<evidence type="ECO:0000256" key="6">
    <source>
        <dbReference type="SAM" id="MobiDB-lite"/>
    </source>
</evidence>
<sequence length="210" mass="23704">MSEYWVSGSRIWCKYCRIFVYDNKPSRQKHDTSQKHLANIKKHRVGIDKKTTQKLNEDLETKRELERIERIARSQYVAETGKLDVNVSSVIKSTSTRTEKVTAAPPPPPSAPVAPPGQDIHITGTTKIGAWEVVEEPKINIVRHKASKEEEDEDEDVQGDPEDLNNFKIQEKVQPAAEEENEGEEGGGDISFKKRKRAGGAGRNTRKKTE</sequence>
<feature type="region of interest" description="Disordered" evidence="6">
    <location>
        <begin position="96"/>
        <end position="118"/>
    </location>
</feature>
<evidence type="ECO:0000256" key="4">
    <source>
        <dbReference type="ARBA" id="ARBA00022833"/>
    </source>
</evidence>
<dbReference type="InterPro" id="IPR000690">
    <property type="entry name" value="Matrin/U1-C_Znf_C2H2"/>
</dbReference>
<dbReference type="InterPro" id="IPR003604">
    <property type="entry name" value="Matrin/U1-like-C_Znf_C2H2"/>
</dbReference>
<accession>A0A137P924</accession>
<feature type="compositionally biased region" description="Acidic residues" evidence="6">
    <location>
        <begin position="177"/>
        <end position="187"/>
    </location>
</feature>
<name>A0A137P924_CONC2</name>
<proteinExistence type="predicted"/>
<dbReference type="AlphaFoldDB" id="A0A137P924"/>
<protein>
    <recommendedName>
        <fullName evidence="7">Matrin-type domain-containing protein</fullName>
    </recommendedName>
</protein>
<dbReference type="InterPro" id="IPR036236">
    <property type="entry name" value="Znf_C2H2_sf"/>
</dbReference>
<dbReference type="SMART" id="SM00451">
    <property type="entry name" value="ZnF_U1"/>
    <property type="match status" value="1"/>
</dbReference>
<keyword evidence="5" id="KW-0539">Nucleus</keyword>
<evidence type="ECO:0000256" key="5">
    <source>
        <dbReference type="ARBA" id="ARBA00023242"/>
    </source>
</evidence>
<dbReference type="Proteomes" id="UP000070444">
    <property type="component" value="Unassembled WGS sequence"/>
</dbReference>
<dbReference type="EMBL" id="KQ964474">
    <property type="protein sequence ID" value="KXN71489.1"/>
    <property type="molecule type" value="Genomic_DNA"/>
</dbReference>
<keyword evidence="2" id="KW-0479">Metal-binding</keyword>
<dbReference type="Pfam" id="PF06220">
    <property type="entry name" value="zf-U1"/>
    <property type="match status" value="1"/>
</dbReference>
<dbReference type="InterPro" id="IPR013085">
    <property type="entry name" value="U1-CZ_Znf_C2H2"/>
</dbReference>
<dbReference type="OrthoDB" id="191651at2759"/>
<dbReference type="GO" id="GO:0000398">
    <property type="term" value="P:mRNA splicing, via spliceosome"/>
    <property type="evidence" value="ECO:0007669"/>
    <property type="project" value="InterPro"/>
</dbReference>
<feature type="compositionally biased region" description="Pro residues" evidence="6">
    <location>
        <begin position="104"/>
        <end position="115"/>
    </location>
</feature>
<evidence type="ECO:0000256" key="1">
    <source>
        <dbReference type="ARBA" id="ARBA00004123"/>
    </source>
</evidence>
<keyword evidence="4" id="KW-0862">Zinc</keyword>
<dbReference type="GO" id="GO:0008270">
    <property type="term" value="F:zinc ion binding"/>
    <property type="evidence" value="ECO:0007669"/>
    <property type="project" value="UniProtKB-KW"/>
</dbReference>
<evidence type="ECO:0000256" key="2">
    <source>
        <dbReference type="ARBA" id="ARBA00022723"/>
    </source>
</evidence>
<evidence type="ECO:0000313" key="9">
    <source>
        <dbReference type="Proteomes" id="UP000070444"/>
    </source>
</evidence>
<dbReference type="Gene3D" id="3.30.160.60">
    <property type="entry name" value="Classic Zinc Finger"/>
    <property type="match status" value="1"/>
</dbReference>
<evidence type="ECO:0000259" key="7">
    <source>
        <dbReference type="PROSITE" id="PS50171"/>
    </source>
</evidence>
<dbReference type="PANTHER" id="PTHR13173">
    <property type="entry name" value="WW DOMAIN BINDING PROTEIN 4"/>
    <property type="match status" value="1"/>
</dbReference>
<feature type="compositionally biased region" description="Acidic residues" evidence="6">
    <location>
        <begin position="149"/>
        <end position="163"/>
    </location>
</feature>
<feature type="domain" description="Matrin-type" evidence="7">
    <location>
        <begin position="11"/>
        <end position="42"/>
    </location>
</feature>
<reference evidence="8 9" key="1">
    <citation type="journal article" date="2015" name="Genome Biol. Evol.">
        <title>Phylogenomic analyses indicate that early fungi evolved digesting cell walls of algal ancestors of land plants.</title>
        <authorList>
            <person name="Chang Y."/>
            <person name="Wang S."/>
            <person name="Sekimoto S."/>
            <person name="Aerts A.L."/>
            <person name="Choi C."/>
            <person name="Clum A."/>
            <person name="LaButti K.M."/>
            <person name="Lindquist E.A."/>
            <person name="Yee Ngan C."/>
            <person name="Ohm R.A."/>
            <person name="Salamov A.A."/>
            <person name="Grigoriev I.V."/>
            <person name="Spatafora J.W."/>
            <person name="Berbee M.L."/>
        </authorList>
    </citation>
    <scope>NUCLEOTIDE SEQUENCE [LARGE SCALE GENOMIC DNA]</scope>
    <source>
        <strain evidence="8 9">NRRL 28638</strain>
    </source>
</reference>
<dbReference type="PANTHER" id="PTHR13173:SF10">
    <property type="entry name" value="WW DOMAIN-BINDING PROTEIN 4"/>
    <property type="match status" value="1"/>
</dbReference>
<gene>
    <name evidence="8" type="ORF">CONCODRAFT_5832</name>
</gene>
<feature type="region of interest" description="Disordered" evidence="6">
    <location>
        <begin position="141"/>
        <end position="210"/>
    </location>
</feature>
<dbReference type="STRING" id="796925.A0A137P924"/>
<dbReference type="GO" id="GO:0071011">
    <property type="term" value="C:precatalytic spliceosome"/>
    <property type="evidence" value="ECO:0007669"/>
    <property type="project" value="TreeGrafter"/>
</dbReference>
<dbReference type="PROSITE" id="PS50171">
    <property type="entry name" value="ZF_MATRIN"/>
    <property type="match status" value="1"/>
</dbReference>
<keyword evidence="9" id="KW-1185">Reference proteome</keyword>
<feature type="compositionally biased region" description="Basic residues" evidence="6">
    <location>
        <begin position="193"/>
        <end position="210"/>
    </location>
</feature>
<organism evidence="8 9">
    <name type="scientific">Conidiobolus coronatus (strain ATCC 28846 / CBS 209.66 / NRRL 28638)</name>
    <name type="common">Delacroixia coronata</name>
    <dbReference type="NCBI Taxonomy" id="796925"/>
    <lineage>
        <taxon>Eukaryota</taxon>
        <taxon>Fungi</taxon>
        <taxon>Fungi incertae sedis</taxon>
        <taxon>Zoopagomycota</taxon>
        <taxon>Entomophthoromycotina</taxon>
        <taxon>Entomophthoromycetes</taxon>
        <taxon>Entomophthorales</taxon>
        <taxon>Ancylistaceae</taxon>
        <taxon>Conidiobolus</taxon>
    </lineage>
</organism>
<dbReference type="OMA" id="CAVWIAD"/>
<evidence type="ECO:0000256" key="3">
    <source>
        <dbReference type="ARBA" id="ARBA00022771"/>
    </source>
</evidence>
<dbReference type="SUPFAM" id="SSF57667">
    <property type="entry name" value="beta-beta-alpha zinc fingers"/>
    <property type="match status" value="1"/>
</dbReference>
<keyword evidence="3" id="KW-0863">Zinc-finger</keyword>
<evidence type="ECO:0000313" key="8">
    <source>
        <dbReference type="EMBL" id="KXN71489.1"/>
    </source>
</evidence>
<dbReference type="GO" id="GO:0003723">
    <property type="term" value="F:RNA binding"/>
    <property type="evidence" value="ECO:0007669"/>
    <property type="project" value="TreeGrafter"/>
</dbReference>
<comment type="subcellular location">
    <subcellularLocation>
        <location evidence="1">Nucleus</location>
    </subcellularLocation>
</comment>
<dbReference type="InterPro" id="IPR040023">
    <property type="entry name" value="WBP4"/>
</dbReference>